<keyword evidence="3" id="KW-0808">Transferase</keyword>
<dbReference type="InterPro" id="IPR050187">
    <property type="entry name" value="Lipid_Phosphate_FormReg"/>
</dbReference>
<keyword evidence="6" id="KW-0067">ATP-binding</keyword>
<dbReference type="Proteomes" id="UP000199475">
    <property type="component" value="Unassembled WGS sequence"/>
</dbReference>
<dbReference type="EMBL" id="FNGP01000001">
    <property type="protein sequence ID" value="SDL11842.1"/>
    <property type="molecule type" value="Genomic_DNA"/>
</dbReference>
<keyword evidence="9" id="KW-0472">Membrane</keyword>
<reference evidence="11 12" key="1">
    <citation type="submission" date="2016-10" db="EMBL/GenBank/DDBJ databases">
        <authorList>
            <person name="de Groot N.N."/>
        </authorList>
    </citation>
    <scope>NUCLEOTIDE SEQUENCE [LARGE SCALE GENOMIC DNA]</scope>
    <source>
        <strain evidence="11 12">CGMCC 1.9159</strain>
    </source>
</reference>
<accession>A0A1G9HG05</accession>
<evidence type="ECO:0000256" key="7">
    <source>
        <dbReference type="ARBA" id="ARBA00023209"/>
    </source>
</evidence>
<evidence type="ECO:0000259" key="10">
    <source>
        <dbReference type="PROSITE" id="PS50146"/>
    </source>
</evidence>
<dbReference type="GO" id="GO:0008654">
    <property type="term" value="P:phospholipid biosynthetic process"/>
    <property type="evidence" value="ECO:0007669"/>
    <property type="project" value="UniProtKB-KW"/>
</dbReference>
<sequence>MPEAFPRRYGVTMPWWKRSQVALVATLAFALAFWGWTLLLPGLGWLDELWRWSPPQPESPIGQILAATSIATSPGVVFIALMGITGWASRRRLFAASGAITLAFALSWSLGVIFQSQVERARPETPFDYLITHLGNAYPSVHIAVWTMTAIMLVALQSTMRRSVWPWIIAGGGVVGLLSVADLALGHSRVSDIVGGVLLAGLASSVASLIADVHVVRLGKELEPEKTAAVIYNPAKVIGIEMFNELVERTLAEHGYKEPLWLNTTKEDPGVAMAHAAMKRHVDLVLVAGGDGTVRVVLGELADTGMPVAILPSGTGNLLARNLDIPLDLERAMLLAVTGDVSPTDLIEVTFPDHTEYAAVLAGVGIDADIMGDTNEDLKKAIGPAAYIVAGAKHLRANPMNVRLTVDQSETVEAEASLVSVGNVGELQQGVSIIPDASAHDGKLDVLVATPHSTLDMAQMITDVLTEAKDGPNLARYSGGKLRLEIEGGAMCQIDGDVVGEVDDVTFQVRPGAVALVLPDLPLR</sequence>
<feature type="transmembrane region" description="Helical" evidence="9">
    <location>
        <begin position="137"/>
        <end position="156"/>
    </location>
</feature>
<dbReference type="AlphaFoldDB" id="A0A1G9HG05"/>
<dbReference type="Gene3D" id="2.60.200.40">
    <property type="match status" value="1"/>
</dbReference>
<feature type="domain" description="DAGKc" evidence="10">
    <location>
        <begin position="223"/>
        <end position="353"/>
    </location>
</feature>
<protein>
    <submittedName>
        <fullName evidence="11">Diacylglycerol kinase family enzyme</fullName>
    </submittedName>
</protein>
<comment type="cofactor">
    <cofactor evidence="1">
        <name>Mg(2+)</name>
        <dbReference type="ChEBI" id="CHEBI:18420"/>
    </cofactor>
</comment>
<dbReference type="STRING" id="686624.SAMN04488242_0283"/>
<dbReference type="InterPro" id="IPR017438">
    <property type="entry name" value="ATP-NAD_kinase_N"/>
</dbReference>
<comment type="similarity">
    <text evidence="2">Belongs to the diacylglycerol/lipid kinase family.</text>
</comment>
<keyword evidence="12" id="KW-1185">Reference proteome</keyword>
<evidence type="ECO:0000256" key="3">
    <source>
        <dbReference type="ARBA" id="ARBA00022679"/>
    </source>
</evidence>
<dbReference type="Pfam" id="PF00781">
    <property type="entry name" value="DAGK_cat"/>
    <property type="match status" value="1"/>
</dbReference>
<feature type="transmembrane region" description="Helical" evidence="9">
    <location>
        <begin position="61"/>
        <end position="81"/>
    </location>
</feature>
<dbReference type="InterPro" id="IPR016064">
    <property type="entry name" value="NAD/diacylglycerol_kinase_sf"/>
</dbReference>
<dbReference type="InterPro" id="IPR001206">
    <property type="entry name" value="Diacylglycerol_kinase_cat_dom"/>
</dbReference>
<dbReference type="PANTHER" id="PTHR12358:SF106">
    <property type="entry name" value="LIPID KINASE YEGS"/>
    <property type="match status" value="1"/>
</dbReference>
<organism evidence="11 12">
    <name type="scientific">Tessaracoccus oleiagri</name>
    <dbReference type="NCBI Taxonomy" id="686624"/>
    <lineage>
        <taxon>Bacteria</taxon>
        <taxon>Bacillati</taxon>
        <taxon>Actinomycetota</taxon>
        <taxon>Actinomycetes</taxon>
        <taxon>Propionibacteriales</taxon>
        <taxon>Propionibacteriaceae</taxon>
        <taxon>Tessaracoccus</taxon>
    </lineage>
</organism>
<evidence type="ECO:0000256" key="5">
    <source>
        <dbReference type="ARBA" id="ARBA00022777"/>
    </source>
</evidence>
<dbReference type="PANTHER" id="PTHR12358">
    <property type="entry name" value="SPHINGOSINE KINASE"/>
    <property type="match status" value="1"/>
</dbReference>
<keyword evidence="9" id="KW-1133">Transmembrane helix</keyword>
<evidence type="ECO:0000256" key="6">
    <source>
        <dbReference type="ARBA" id="ARBA00022840"/>
    </source>
</evidence>
<evidence type="ECO:0000256" key="9">
    <source>
        <dbReference type="SAM" id="Phobius"/>
    </source>
</evidence>
<dbReference type="GO" id="GO:0005886">
    <property type="term" value="C:plasma membrane"/>
    <property type="evidence" value="ECO:0007669"/>
    <property type="project" value="TreeGrafter"/>
</dbReference>
<dbReference type="GO" id="GO:0005524">
    <property type="term" value="F:ATP binding"/>
    <property type="evidence" value="ECO:0007669"/>
    <property type="project" value="UniProtKB-KW"/>
</dbReference>
<feature type="transmembrane region" description="Helical" evidence="9">
    <location>
        <begin position="163"/>
        <end position="181"/>
    </location>
</feature>
<dbReference type="Gene3D" id="3.40.50.10330">
    <property type="entry name" value="Probable inorganic polyphosphate/atp-NAD kinase, domain 1"/>
    <property type="match status" value="1"/>
</dbReference>
<evidence type="ECO:0000256" key="2">
    <source>
        <dbReference type="ARBA" id="ARBA00005983"/>
    </source>
</evidence>
<evidence type="ECO:0000256" key="8">
    <source>
        <dbReference type="ARBA" id="ARBA00023264"/>
    </source>
</evidence>
<dbReference type="PROSITE" id="PS50146">
    <property type="entry name" value="DAGK"/>
    <property type="match status" value="1"/>
</dbReference>
<dbReference type="SUPFAM" id="SSF111331">
    <property type="entry name" value="NAD kinase/diacylglycerol kinase-like"/>
    <property type="match status" value="1"/>
</dbReference>
<dbReference type="SUPFAM" id="SSF48317">
    <property type="entry name" value="Acid phosphatase/Vanadium-dependent haloperoxidase"/>
    <property type="match status" value="1"/>
</dbReference>
<dbReference type="SMART" id="SM00046">
    <property type="entry name" value="DAGKc"/>
    <property type="match status" value="1"/>
</dbReference>
<keyword evidence="4" id="KW-0547">Nucleotide-binding</keyword>
<gene>
    <name evidence="11" type="ORF">SAMN04488242_0283</name>
</gene>
<name>A0A1G9HG05_9ACTN</name>
<keyword evidence="7" id="KW-0443">Lipid metabolism</keyword>
<feature type="transmembrane region" description="Helical" evidence="9">
    <location>
        <begin position="93"/>
        <end position="117"/>
    </location>
</feature>
<keyword evidence="5 11" id="KW-0418">Kinase</keyword>
<keyword evidence="7" id="KW-0594">Phospholipid biosynthesis</keyword>
<keyword evidence="8" id="KW-1208">Phospholipid metabolism</keyword>
<dbReference type="InterPro" id="IPR036938">
    <property type="entry name" value="PAP2/HPO_sf"/>
</dbReference>
<dbReference type="InterPro" id="IPR045540">
    <property type="entry name" value="YegS/DAGK_C"/>
</dbReference>
<keyword evidence="9" id="KW-0812">Transmembrane</keyword>
<dbReference type="Pfam" id="PF19279">
    <property type="entry name" value="YegS_C"/>
    <property type="match status" value="1"/>
</dbReference>
<evidence type="ECO:0000313" key="12">
    <source>
        <dbReference type="Proteomes" id="UP000199475"/>
    </source>
</evidence>
<dbReference type="GO" id="GO:0016301">
    <property type="term" value="F:kinase activity"/>
    <property type="evidence" value="ECO:0007669"/>
    <property type="project" value="UniProtKB-KW"/>
</dbReference>
<evidence type="ECO:0000256" key="1">
    <source>
        <dbReference type="ARBA" id="ARBA00001946"/>
    </source>
</evidence>
<keyword evidence="7" id="KW-0444">Lipid biosynthesis</keyword>
<feature type="transmembrane region" description="Helical" evidence="9">
    <location>
        <begin position="21"/>
        <end position="41"/>
    </location>
</feature>
<evidence type="ECO:0000256" key="4">
    <source>
        <dbReference type="ARBA" id="ARBA00022741"/>
    </source>
</evidence>
<proteinExistence type="inferred from homology"/>
<evidence type="ECO:0000313" key="11">
    <source>
        <dbReference type="EMBL" id="SDL11842.1"/>
    </source>
</evidence>